<dbReference type="PROSITE" id="PS51900">
    <property type="entry name" value="CB"/>
    <property type="match status" value="1"/>
</dbReference>
<evidence type="ECO:0000256" key="2">
    <source>
        <dbReference type="ARBA" id="ARBA00010450"/>
    </source>
</evidence>
<dbReference type="Pfam" id="PF02899">
    <property type="entry name" value="Phage_int_SAM_1"/>
    <property type="match status" value="1"/>
</dbReference>
<dbReference type="HAMAP" id="MF_01808">
    <property type="entry name" value="Recomb_XerC_XerD"/>
    <property type="match status" value="1"/>
</dbReference>
<comment type="function">
    <text evidence="11">Site-specific tyrosine recombinase, which acts by catalyzing the cutting and rejoining of the recombining DNA molecules. The XerC-XerD complex is essential to convert dimers of the bacterial chromosome into monomers to permit their segregation at cell division. It also contributes to the segregational stability of plasmids.</text>
</comment>
<evidence type="ECO:0000313" key="15">
    <source>
        <dbReference type="Proteomes" id="UP000460298"/>
    </source>
</evidence>
<dbReference type="InterPro" id="IPR044068">
    <property type="entry name" value="CB"/>
</dbReference>
<reference evidence="14 15" key="1">
    <citation type="submission" date="2019-10" db="EMBL/GenBank/DDBJ databases">
        <title>Extracellular Electron Transfer in a Candidatus Methanoperedens spp. Enrichment Culture.</title>
        <authorList>
            <person name="Berger S."/>
            <person name="Rangel Shaw D."/>
            <person name="Berben T."/>
            <person name="In 'T Zandt M."/>
            <person name="Frank J."/>
            <person name="Reimann J."/>
            <person name="Jetten M.S.M."/>
            <person name="Welte C.U."/>
        </authorList>
    </citation>
    <scope>NUCLEOTIDE SEQUENCE [LARGE SCALE GENOMIC DNA]</scope>
    <source>
        <strain evidence="14">SB12</strain>
    </source>
</reference>
<accession>A0A833H3N5</accession>
<comment type="subunit">
    <text evidence="11">Forms a cyclic heterotetrameric complex composed of two molecules of XerC and two molecules of XerD.</text>
</comment>
<evidence type="ECO:0000256" key="11">
    <source>
        <dbReference type="HAMAP-Rule" id="MF_01807"/>
    </source>
</evidence>
<sequence>MATKKKAQQRGSTDLIKEFQDYLLVERGLSENSIFAYSYDIKKFLDYLQKFQKGKAVGVVTSDDIVAFLKQQQEMNISTRSRARELAALRQFFGYLRDEGRVKVNPADKVEPPEIRRTLPDYLTVDEIRSLFTVFDENDPYEIRDRAIFEMMYSSGLRISEACAMKMSDVDLDNLMIAVRGKGGRERLIPFGEQSKQVIDDYLTNSREVILKDRDSEYLFISKKGESLNRKSVWRLLKKYISRTGITKTVTPHTFRHSFATHLIENNADLRSVQELLGHLDIATTQIYTHMAASQLKEVHRKHHPRG</sequence>
<dbReference type="NCBIfam" id="NF040815">
    <property type="entry name" value="recomb_XerA_Arch"/>
    <property type="match status" value="1"/>
</dbReference>
<feature type="domain" description="Core-binding (CB)" evidence="13">
    <location>
        <begin position="10"/>
        <end position="97"/>
    </location>
</feature>
<evidence type="ECO:0000259" key="13">
    <source>
        <dbReference type="PROSITE" id="PS51900"/>
    </source>
</evidence>
<dbReference type="Gene3D" id="1.10.443.10">
    <property type="entry name" value="Intergrase catalytic core"/>
    <property type="match status" value="1"/>
</dbReference>
<keyword evidence="9 11" id="KW-0233">DNA recombination</keyword>
<dbReference type="InterPro" id="IPR011010">
    <property type="entry name" value="DNA_brk_join_enz"/>
</dbReference>
<dbReference type="SUPFAM" id="SSF56349">
    <property type="entry name" value="DNA breaking-rejoining enzymes"/>
    <property type="match status" value="1"/>
</dbReference>
<dbReference type="GO" id="GO:0006313">
    <property type="term" value="P:DNA transposition"/>
    <property type="evidence" value="ECO:0007669"/>
    <property type="project" value="UniProtKB-UniRule"/>
</dbReference>
<dbReference type="InterPro" id="IPR010998">
    <property type="entry name" value="Integrase_recombinase_N"/>
</dbReference>
<evidence type="ECO:0000256" key="1">
    <source>
        <dbReference type="ARBA" id="ARBA00004496"/>
    </source>
</evidence>
<dbReference type="GO" id="GO:0009037">
    <property type="term" value="F:tyrosine-based site-specific recombinase activity"/>
    <property type="evidence" value="ECO:0007669"/>
    <property type="project" value="UniProtKB-UniRule"/>
</dbReference>
<dbReference type="GO" id="GO:0051301">
    <property type="term" value="P:cell division"/>
    <property type="evidence" value="ECO:0007669"/>
    <property type="project" value="UniProtKB-KW"/>
</dbReference>
<dbReference type="PROSITE" id="PS51898">
    <property type="entry name" value="TYR_RECOMBINASE"/>
    <property type="match status" value="1"/>
</dbReference>
<name>A0A833H3N5_9LEPT</name>
<dbReference type="NCBIfam" id="NF001399">
    <property type="entry name" value="PRK00283.1"/>
    <property type="match status" value="1"/>
</dbReference>
<dbReference type="OrthoDB" id="9801717at2"/>
<evidence type="ECO:0000259" key="12">
    <source>
        <dbReference type="PROSITE" id="PS51898"/>
    </source>
</evidence>
<dbReference type="GO" id="GO:0005737">
    <property type="term" value="C:cytoplasm"/>
    <property type="evidence" value="ECO:0007669"/>
    <property type="project" value="UniProtKB-SubCell"/>
</dbReference>
<dbReference type="InterPro" id="IPR011932">
    <property type="entry name" value="Recomb_XerD"/>
</dbReference>
<feature type="active site" evidence="11">
    <location>
        <position position="158"/>
    </location>
</feature>
<keyword evidence="4 11" id="KW-0963">Cytoplasm</keyword>
<comment type="caution">
    <text evidence="14">The sequence shown here is derived from an EMBL/GenBank/DDBJ whole genome shotgun (WGS) entry which is preliminary data.</text>
</comment>
<dbReference type="Proteomes" id="UP000460298">
    <property type="component" value="Unassembled WGS sequence"/>
</dbReference>
<dbReference type="InterPro" id="IPR050090">
    <property type="entry name" value="Tyrosine_recombinase_XerCD"/>
</dbReference>
<evidence type="ECO:0000256" key="9">
    <source>
        <dbReference type="ARBA" id="ARBA00023172"/>
    </source>
</evidence>
<gene>
    <name evidence="11 14" type="primary">xerD</name>
    <name evidence="14" type="ORF">F9K24_06305</name>
</gene>
<dbReference type="RefSeq" id="WP_002775580.1">
    <property type="nucleotide sequence ID" value="NZ_JQDG01000032.1"/>
</dbReference>
<feature type="active site" evidence="11">
    <location>
        <position position="182"/>
    </location>
</feature>
<dbReference type="GO" id="GO:0007059">
    <property type="term" value="P:chromosome segregation"/>
    <property type="evidence" value="ECO:0007669"/>
    <property type="project" value="UniProtKB-UniRule"/>
</dbReference>
<keyword evidence="8 11" id="KW-0238">DNA-binding</keyword>
<dbReference type="InterPro" id="IPR023009">
    <property type="entry name" value="Tyrosine_recombinase_XerC/XerD"/>
</dbReference>
<dbReference type="NCBIfam" id="TIGR02225">
    <property type="entry name" value="recomb_XerD"/>
    <property type="match status" value="1"/>
</dbReference>
<evidence type="ECO:0000256" key="6">
    <source>
        <dbReference type="ARBA" id="ARBA00022829"/>
    </source>
</evidence>
<keyword evidence="7 11" id="KW-0229">DNA integration</keyword>
<evidence type="ECO:0000256" key="8">
    <source>
        <dbReference type="ARBA" id="ARBA00023125"/>
    </source>
</evidence>
<dbReference type="HAMAP" id="MF_01807">
    <property type="entry name" value="Recomb_XerD"/>
    <property type="match status" value="1"/>
</dbReference>
<proteinExistence type="inferred from homology"/>
<evidence type="ECO:0000256" key="3">
    <source>
        <dbReference type="ARBA" id="ARBA00015810"/>
    </source>
</evidence>
<comment type="subcellular location">
    <subcellularLocation>
        <location evidence="1 11">Cytoplasm</location>
    </subcellularLocation>
</comment>
<evidence type="ECO:0000256" key="5">
    <source>
        <dbReference type="ARBA" id="ARBA00022618"/>
    </source>
</evidence>
<dbReference type="Gene3D" id="1.10.150.130">
    <property type="match status" value="1"/>
</dbReference>
<evidence type="ECO:0000256" key="10">
    <source>
        <dbReference type="ARBA" id="ARBA00023306"/>
    </source>
</evidence>
<dbReference type="PANTHER" id="PTHR30349">
    <property type="entry name" value="PHAGE INTEGRASE-RELATED"/>
    <property type="match status" value="1"/>
</dbReference>
<feature type="active site" description="O-(3'-phospho-DNA)-tyrosine intermediate" evidence="11">
    <location>
        <position position="288"/>
    </location>
</feature>
<keyword evidence="5 11" id="KW-0132">Cell division</keyword>
<evidence type="ECO:0000256" key="7">
    <source>
        <dbReference type="ARBA" id="ARBA00022908"/>
    </source>
</evidence>
<evidence type="ECO:0000313" key="14">
    <source>
        <dbReference type="EMBL" id="KAB2934072.1"/>
    </source>
</evidence>
<dbReference type="GO" id="GO:0003677">
    <property type="term" value="F:DNA binding"/>
    <property type="evidence" value="ECO:0007669"/>
    <property type="project" value="UniProtKB-UniRule"/>
</dbReference>
<feature type="active site" evidence="11">
    <location>
        <position position="256"/>
    </location>
</feature>
<dbReference type="AlphaFoldDB" id="A0A833H3N5"/>
<dbReference type="EMBL" id="WBUI01000004">
    <property type="protein sequence ID" value="KAB2934072.1"/>
    <property type="molecule type" value="Genomic_DNA"/>
</dbReference>
<organism evidence="14 15">
    <name type="scientific">Leptonema illini</name>
    <dbReference type="NCBI Taxonomy" id="183"/>
    <lineage>
        <taxon>Bacteria</taxon>
        <taxon>Pseudomonadati</taxon>
        <taxon>Spirochaetota</taxon>
        <taxon>Spirochaetia</taxon>
        <taxon>Leptospirales</taxon>
        <taxon>Leptospiraceae</taxon>
        <taxon>Leptonema</taxon>
    </lineage>
</organism>
<feature type="active site" evidence="11">
    <location>
        <position position="253"/>
    </location>
</feature>
<dbReference type="Pfam" id="PF00589">
    <property type="entry name" value="Phage_integrase"/>
    <property type="match status" value="1"/>
</dbReference>
<dbReference type="PANTHER" id="PTHR30349:SF81">
    <property type="entry name" value="TYROSINE RECOMBINASE XERC"/>
    <property type="match status" value="1"/>
</dbReference>
<keyword evidence="10 11" id="KW-0131">Cell cycle</keyword>
<dbReference type="CDD" id="cd00798">
    <property type="entry name" value="INT_XerDC_C"/>
    <property type="match status" value="1"/>
</dbReference>
<feature type="domain" description="Tyr recombinase" evidence="12">
    <location>
        <begin position="118"/>
        <end position="301"/>
    </location>
</feature>
<dbReference type="InterPro" id="IPR004107">
    <property type="entry name" value="Integrase_SAM-like_N"/>
</dbReference>
<protein>
    <recommendedName>
        <fullName evidence="3 11">Tyrosine recombinase XerD</fullName>
    </recommendedName>
</protein>
<dbReference type="InterPro" id="IPR013762">
    <property type="entry name" value="Integrase-like_cat_sf"/>
</dbReference>
<comment type="similarity">
    <text evidence="2 11">Belongs to the 'phage' integrase family. XerD subfamily.</text>
</comment>
<evidence type="ECO:0000256" key="4">
    <source>
        <dbReference type="ARBA" id="ARBA00022490"/>
    </source>
</evidence>
<feature type="active site" evidence="11">
    <location>
        <position position="279"/>
    </location>
</feature>
<dbReference type="InterPro" id="IPR002104">
    <property type="entry name" value="Integrase_catalytic"/>
</dbReference>
<keyword evidence="6 11" id="KW-0159">Chromosome partition</keyword>